<dbReference type="GO" id="GO:0005524">
    <property type="term" value="F:ATP binding"/>
    <property type="evidence" value="ECO:0007669"/>
    <property type="project" value="UniProtKB-KW"/>
</dbReference>
<dbReference type="AlphaFoldDB" id="A0A377E8I1"/>
<evidence type="ECO:0000256" key="13">
    <source>
        <dbReference type="ARBA" id="ARBA00042156"/>
    </source>
</evidence>
<evidence type="ECO:0000256" key="11">
    <source>
        <dbReference type="ARBA" id="ARBA00038000"/>
    </source>
</evidence>
<gene>
    <name evidence="14" type="primary">uvrA_3</name>
    <name evidence="14" type="ORF">NCTC10429_06393</name>
</gene>
<keyword evidence="3" id="KW-0677">Repeat</keyword>
<organism evidence="14 15">
    <name type="scientific">Escherichia coli</name>
    <dbReference type="NCBI Taxonomy" id="562"/>
    <lineage>
        <taxon>Bacteria</taxon>
        <taxon>Pseudomonadati</taxon>
        <taxon>Pseudomonadota</taxon>
        <taxon>Gammaproteobacteria</taxon>
        <taxon>Enterobacterales</taxon>
        <taxon>Enterobacteriaceae</taxon>
        <taxon>Escherichia</taxon>
    </lineage>
</organism>
<dbReference type="InterPro" id="IPR027417">
    <property type="entry name" value="P-loop_NTPase"/>
</dbReference>
<keyword evidence="10" id="KW-0234">DNA repair</keyword>
<dbReference type="GO" id="GO:0004518">
    <property type="term" value="F:nuclease activity"/>
    <property type="evidence" value="ECO:0007669"/>
    <property type="project" value="UniProtKB-KW"/>
</dbReference>
<dbReference type="GO" id="GO:0005737">
    <property type="term" value="C:cytoplasm"/>
    <property type="evidence" value="ECO:0007669"/>
    <property type="project" value="UniProtKB-SubCell"/>
</dbReference>
<evidence type="ECO:0000313" key="15">
    <source>
        <dbReference type="Proteomes" id="UP000254088"/>
    </source>
</evidence>
<dbReference type="GO" id="GO:0003677">
    <property type="term" value="F:DNA binding"/>
    <property type="evidence" value="ECO:0007669"/>
    <property type="project" value="UniProtKB-KW"/>
</dbReference>
<comment type="subcellular location">
    <subcellularLocation>
        <location evidence="1">Cytoplasm</location>
    </subcellularLocation>
</comment>
<name>A0A377E8I1_ECOLX</name>
<evidence type="ECO:0000256" key="6">
    <source>
        <dbReference type="ARBA" id="ARBA00022769"/>
    </source>
</evidence>
<evidence type="ECO:0000256" key="4">
    <source>
        <dbReference type="ARBA" id="ARBA00022741"/>
    </source>
</evidence>
<evidence type="ECO:0000256" key="2">
    <source>
        <dbReference type="ARBA" id="ARBA00022490"/>
    </source>
</evidence>
<accession>A0A377E8I1</accession>
<dbReference type="Gene3D" id="3.40.50.300">
    <property type="entry name" value="P-loop containing nucleotide triphosphate hydrolases"/>
    <property type="match status" value="1"/>
</dbReference>
<keyword evidence="8" id="KW-0267">Excision nuclease</keyword>
<evidence type="ECO:0000256" key="9">
    <source>
        <dbReference type="ARBA" id="ARBA00023125"/>
    </source>
</evidence>
<evidence type="ECO:0000256" key="8">
    <source>
        <dbReference type="ARBA" id="ARBA00022881"/>
    </source>
</evidence>
<dbReference type="Gene3D" id="1.10.8.280">
    <property type="entry name" value="ABC transporter ATPase domain-like"/>
    <property type="match status" value="1"/>
</dbReference>
<dbReference type="Proteomes" id="UP000254088">
    <property type="component" value="Unassembled WGS sequence"/>
</dbReference>
<evidence type="ECO:0000256" key="1">
    <source>
        <dbReference type="ARBA" id="ARBA00004496"/>
    </source>
</evidence>
<evidence type="ECO:0000256" key="5">
    <source>
        <dbReference type="ARBA" id="ARBA00022763"/>
    </source>
</evidence>
<evidence type="ECO:0000256" key="12">
    <source>
        <dbReference type="ARBA" id="ARBA00039316"/>
    </source>
</evidence>
<reference evidence="14 15" key="1">
    <citation type="submission" date="2018-06" db="EMBL/GenBank/DDBJ databases">
        <authorList>
            <consortium name="Pathogen Informatics"/>
            <person name="Doyle S."/>
        </authorList>
    </citation>
    <scope>NUCLEOTIDE SEQUENCE [LARGE SCALE GENOMIC DNA]</scope>
    <source>
        <strain evidence="14 15">NCTC10429</strain>
    </source>
</reference>
<keyword evidence="2" id="KW-0963">Cytoplasm</keyword>
<evidence type="ECO:0000256" key="10">
    <source>
        <dbReference type="ARBA" id="ARBA00023204"/>
    </source>
</evidence>
<keyword evidence="5" id="KW-0227">DNA damage</keyword>
<dbReference type="Gene3D" id="1.20.1580.10">
    <property type="entry name" value="ABC transporter ATPase like domain"/>
    <property type="match status" value="1"/>
</dbReference>
<proteinExistence type="inferred from homology"/>
<keyword evidence="9" id="KW-0238">DNA-binding</keyword>
<keyword evidence="6" id="KW-0228">DNA excision</keyword>
<dbReference type="GO" id="GO:0006281">
    <property type="term" value="P:DNA repair"/>
    <property type="evidence" value="ECO:0007669"/>
    <property type="project" value="UniProtKB-KW"/>
</dbReference>
<dbReference type="PANTHER" id="PTHR43152">
    <property type="entry name" value="UVRABC SYSTEM PROTEIN A"/>
    <property type="match status" value="1"/>
</dbReference>
<dbReference type="PANTHER" id="PTHR43152:SF3">
    <property type="entry name" value="UVRABC SYSTEM PROTEIN A"/>
    <property type="match status" value="1"/>
</dbReference>
<evidence type="ECO:0000256" key="7">
    <source>
        <dbReference type="ARBA" id="ARBA00022840"/>
    </source>
</evidence>
<keyword evidence="4" id="KW-0547">Nucleotide-binding</keyword>
<keyword evidence="7" id="KW-0067">ATP-binding</keyword>
<dbReference type="SUPFAM" id="SSF52540">
    <property type="entry name" value="P-loop containing nucleoside triphosphate hydrolases"/>
    <property type="match status" value="1"/>
</dbReference>
<sequence>MYVENTPLPAISDMSIGHAMEFFNNLKLAGQRAKIAEKILKEIGDRLKFLVNVGLNYLTLSRSAETLSGGEAQRIRLASQIGAGLVGVMYVLDEPSIGLHQRDNERLLGTLIHLRDLGNTVIVVEHDEDAIRAADHVIDIGPGAGVHGGEVVAEGPLEAIYGGA</sequence>
<protein>
    <recommendedName>
        <fullName evidence="12">UvrABC system protein A</fullName>
    </recommendedName>
    <alternativeName>
        <fullName evidence="13">Excinuclease ABC subunit A</fullName>
    </alternativeName>
</protein>
<dbReference type="FunFam" id="3.40.50.300:FF:000272">
    <property type="entry name" value="UvrABC system protein A"/>
    <property type="match status" value="1"/>
</dbReference>
<evidence type="ECO:0000313" key="14">
    <source>
        <dbReference type="EMBL" id="STM59735.1"/>
    </source>
</evidence>
<evidence type="ECO:0000256" key="3">
    <source>
        <dbReference type="ARBA" id="ARBA00022737"/>
    </source>
</evidence>
<dbReference type="EMBL" id="UGEX01000004">
    <property type="protein sequence ID" value="STM59735.1"/>
    <property type="molecule type" value="Genomic_DNA"/>
</dbReference>
<comment type="similarity">
    <text evidence="11">Belongs to the ABC transporter superfamily. UvrA family.</text>
</comment>